<dbReference type="OrthoDB" id="9804734at2"/>
<dbReference type="InterPro" id="IPR016163">
    <property type="entry name" value="Ald_DH_C"/>
</dbReference>
<dbReference type="PANTHER" id="PTHR11699">
    <property type="entry name" value="ALDEHYDE DEHYDROGENASE-RELATED"/>
    <property type="match status" value="1"/>
</dbReference>
<dbReference type="NCBIfam" id="TIGR02518">
    <property type="entry name" value="EutH_ACDH"/>
    <property type="match status" value="1"/>
</dbReference>
<dbReference type="InterPro" id="IPR016162">
    <property type="entry name" value="Ald_DH_N"/>
</dbReference>
<keyword evidence="4" id="KW-1185">Reference proteome</keyword>
<dbReference type="AlphaFoldDB" id="A0A1T5IG92"/>
<reference evidence="4" key="1">
    <citation type="submission" date="2017-02" db="EMBL/GenBank/DDBJ databases">
        <authorList>
            <person name="Varghese N."/>
            <person name="Submissions S."/>
        </authorList>
    </citation>
    <scope>NUCLEOTIDE SEQUENCE [LARGE SCALE GENOMIC DNA]</scope>
    <source>
        <strain evidence="4">M1</strain>
    </source>
</reference>
<evidence type="ECO:0000313" key="3">
    <source>
        <dbReference type="EMBL" id="SKC38032.1"/>
    </source>
</evidence>
<dbReference type="SUPFAM" id="SSF53720">
    <property type="entry name" value="ALDH-like"/>
    <property type="match status" value="1"/>
</dbReference>
<dbReference type="InterPro" id="IPR013357">
    <property type="entry name" value="Acetaldehyde_DH_acetylating"/>
</dbReference>
<sequence>MIKYKDLQSIEEVRDLVKKAKEAQKEFANFTNNYINKILKELSKEALKESEHLAKLAVEETGFGKWQDKLIKNRFASENVYEHIKDLNTLGIINEDKEKKIVEIGTPIGVIGALIPSTNPTSTVIYKTLIALKSGNAIVFSPHPSAINCILKTVEILRESSISMGAPEGLISCISIPTIQGTNALMEHEDVSLILATGGSGMVKAAYSSGTPALGVGPGNVPVFIERSADIELAIKKILASKTFDNGTVCASEQAIVTEACIAQEVKKELRRQGGYFLTGEKLEKVVKIMERPGGGMNPKIVGKSAQSIAGMADIDIPSGTKVLLCEEEGVGKHYPFSKEKLTQLLAFYTVQDWIEACELCFELLENGGMGHTLTIYSSNEDVIREFAFKKPVSRLLVNTPSTQGAIGLSTGLDPSLTLGCGAVGGSATSDNVGPIHLINIRRMAYELDDLGIRPNENKEENSKVINSKDIEAICKLVIQELKKYQ</sequence>
<proteinExistence type="predicted"/>
<gene>
    <name evidence="3" type="ORF">SAMN02194393_00330</name>
</gene>
<dbReference type="STRING" id="36842.SAMN02194393_00330"/>
<dbReference type="InterPro" id="IPR015590">
    <property type="entry name" value="Aldehyde_DH_dom"/>
</dbReference>
<dbReference type="Gene3D" id="3.40.309.10">
    <property type="entry name" value="Aldehyde Dehydrogenase, Chain A, domain 2"/>
    <property type="match status" value="1"/>
</dbReference>
<dbReference type="Pfam" id="PF00171">
    <property type="entry name" value="Aldedh"/>
    <property type="match status" value="1"/>
</dbReference>
<keyword evidence="1" id="KW-0560">Oxidoreductase</keyword>
<dbReference type="EMBL" id="FUZT01000001">
    <property type="protein sequence ID" value="SKC38032.1"/>
    <property type="molecule type" value="Genomic_DNA"/>
</dbReference>
<dbReference type="GO" id="GO:0016620">
    <property type="term" value="F:oxidoreductase activity, acting on the aldehyde or oxo group of donors, NAD or NADP as acceptor"/>
    <property type="evidence" value="ECO:0007669"/>
    <property type="project" value="InterPro"/>
</dbReference>
<protein>
    <submittedName>
        <fullName evidence="3">Acetaldehyde dehydrogenase</fullName>
    </submittedName>
</protein>
<evidence type="ECO:0000259" key="2">
    <source>
        <dbReference type="Pfam" id="PF00171"/>
    </source>
</evidence>
<accession>A0A1T5IG92</accession>
<evidence type="ECO:0000256" key="1">
    <source>
        <dbReference type="ARBA" id="ARBA00023002"/>
    </source>
</evidence>
<dbReference type="CDD" id="cd07122">
    <property type="entry name" value="ALDH_F20_ACDH"/>
    <property type="match status" value="1"/>
</dbReference>
<dbReference type="Proteomes" id="UP000190285">
    <property type="component" value="Unassembled WGS sequence"/>
</dbReference>
<organism evidence="3 4">
    <name type="scientific">Maledivibacter halophilus</name>
    <dbReference type="NCBI Taxonomy" id="36842"/>
    <lineage>
        <taxon>Bacteria</taxon>
        <taxon>Bacillati</taxon>
        <taxon>Bacillota</taxon>
        <taxon>Clostridia</taxon>
        <taxon>Peptostreptococcales</taxon>
        <taxon>Caminicellaceae</taxon>
        <taxon>Maledivibacter</taxon>
    </lineage>
</organism>
<name>A0A1T5IG92_9FIRM</name>
<evidence type="ECO:0000313" key="4">
    <source>
        <dbReference type="Proteomes" id="UP000190285"/>
    </source>
</evidence>
<dbReference type="RefSeq" id="WP_079488838.1">
    <property type="nucleotide sequence ID" value="NZ_FUZT01000001.1"/>
</dbReference>
<dbReference type="InterPro" id="IPR016161">
    <property type="entry name" value="Ald_DH/histidinol_DH"/>
</dbReference>
<feature type="domain" description="Aldehyde dehydrogenase" evidence="2">
    <location>
        <begin position="11"/>
        <end position="280"/>
    </location>
</feature>
<dbReference type="Gene3D" id="3.40.605.10">
    <property type="entry name" value="Aldehyde Dehydrogenase, Chain A, domain 1"/>
    <property type="match status" value="1"/>
</dbReference>